<dbReference type="NCBIfam" id="TIGR01944">
    <property type="entry name" value="rnfB"/>
    <property type="match status" value="1"/>
</dbReference>
<name>A0A261SP99_9BORD</name>
<dbReference type="PANTHER" id="PTHR42859:SF3">
    <property type="entry name" value="ION-TRANSLOCATING OXIDOREDUCTASE COMPLEX SUBUNIT B"/>
    <property type="match status" value="1"/>
</dbReference>
<dbReference type="InterPro" id="IPR010207">
    <property type="entry name" value="Elect_transpt_cplx_RnfB/RsxB"/>
</dbReference>
<evidence type="ECO:0000256" key="8">
    <source>
        <dbReference type="ARBA" id="ARBA00022982"/>
    </source>
</evidence>
<keyword evidence="7" id="KW-1278">Translocase</keyword>
<dbReference type="GO" id="GO:0051539">
    <property type="term" value="F:4 iron, 4 sulfur cluster binding"/>
    <property type="evidence" value="ECO:0007669"/>
    <property type="project" value="UniProtKB-KW"/>
</dbReference>
<evidence type="ECO:0000256" key="4">
    <source>
        <dbReference type="ARBA" id="ARBA00022519"/>
    </source>
</evidence>
<evidence type="ECO:0000256" key="3">
    <source>
        <dbReference type="ARBA" id="ARBA00022485"/>
    </source>
</evidence>
<keyword evidence="11" id="KW-0472">Membrane</keyword>
<dbReference type="Proteomes" id="UP000216354">
    <property type="component" value="Unassembled WGS sequence"/>
</dbReference>
<evidence type="ECO:0000256" key="5">
    <source>
        <dbReference type="ARBA" id="ARBA00022723"/>
    </source>
</evidence>
<dbReference type="GO" id="GO:0046872">
    <property type="term" value="F:metal ion binding"/>
    <property type="evidence" value="ECO:0007669"/>
    <property type="project" value="UniProtKB-KW"/>
</dbReference>
<protein>
    <submittedName>
        <fullName evidence="14">Ferredoxin</fullName>
    </submittedName>
</protein>
<reference evidence="15 16" key="1">
    <citation type="submission" date="2017-05" db="EMBL/GenBank/DDBJ databases">
        <title>Complete and WGS of Bordetella genogroups.</title>
        <authorList>
            <person name="Spilker T."/>
            <person name="Lipuma J."/>
        </authorList>
    </citation>
    <scope>NUCLEOTIDE SEQUENCE [LARGE SCALE GENOMIC DNA]</scope>
    <source>
        <strain evidence="15 16">AU9795</strain>
    </source>
</reference>
<keyword evidence="16" id="KW-1185">Reference proteome</keyword>
<evidence type="ECO:0000256" key="11">
    <source>
        <dbReference type="ARBA" id="ARBA00023136"/>
    </source>
</evidence>
<keyword evidence="3" id="KW-0004">4Fe-4S</keyword>
<dbReference type="OrthoDB" id="9789936at2"/>
<evidence type="ECO:0000256" key="10">
    <source>
        <dbReference type="ARBA" id="ARBA00023014"/>
    </source>
</evidence>
<dbReference type="InterPro" id="IPR017900">
    <property type="entry name" value="4Fe4S_Fe_S_CS"/>
</dbReference>
<dbReference type="PROSITE" id="PS00198">
    <property type="entry name" value="4FE4S_FER_1"/>
    <property type="match status" value="1"/>
</dbReference>
<dbReference type="Gene3D" id="1.10.15.40">
    <property type="entry name" value="Electron transport complex subunit B, putative Fe-S cluster"/>
    <property type="match status" value="1"/>
</dbReference>
<evidence type="ECO:0000256" key="2">
    <source>
        <dbReference type="ARBA" id="ARBA00022475"/>
    </source>
</evidence>
<dbReference type="Pfam" id="PF14697">
    <property type="entry name" value="Fer4_21"/>
    <property type="match status" value="1"/>
</dbReference>
<feature type="domain" description="4Fe-4S ferredoxin-type" evidence="12">
    <location>
        <begin position="108"/>
        <end position="137"/>
    </location>
</feature>
<dbReference type="Gene3D" id="3.30.70.20">
    <property type="match status" value="1"/>
</dbReference>
<organism evidence="14 17">
    <name type="scientific">Bordetella genomosp. 1</name>
    <dbReference type="NCBI Taxonomy" id="1395607"/>
    <lineage>
        <taxon>Bacteria</taxon>
        <taxon>Pseudomonadati</taxon>
        <taxon>Pseudomonadota</taxon>
        <taxon>Betaproteobacteria</taxon>
        <taxon>Burkholderiales</taxon>
        <taxon>Alcaligenaceae</taxon>
        <taxon>Bordetella</taxon>
    </lineage>
</organism>
<dbReference type="GO" id="GO:0009055">
    <property type="term" value="F:electron transfer activity"/>
    <property type="evidence" value="ECO:0007669"/>
    <property type="project" value="InterPro"/>
</dbReference>
<comment type="caution">
    <text evidence="14">The sequence shown here is derived from an EMBL/GenBank/DDBJ whole genome shotgun (WGS) entry which is preliminary data.</text>
</comment>
<dbReference type="SUPFAM" id="SSF54862">
    <property type="entry name" value="4Fe-4S ferredoxins"/>
    <property type="match status" value="1"/>
</dbReference>
<dbReference type="InterPro" id="IPR017896">
    <property type="entry name" value="4Fe4S_Fe-S-bd"/>
</dbReference>
<gene>
    <name evidence="15" type="ORF">CAL27_10425</name>
    <name evidence="14" type="ORF">CEG14_06750</name>
</gene>
<evidence type="ECO:0000259" key="12">
    <source>
        <dbReference type="PROSITE" id="PS51379"/>
    </source>
</evidence>
<dbReference type="EMBL" id="NEVL01000002">
    <property type="protein sequence ID" value="OZI39218.1"/>
    <property type="molecule type" value="Genomic_DNA"/>
</dbReference>
<evidence type="ECO:0000313" key="14">
    <source>
        <dbReference type="EMBL" id="OZI39218.1"/>
    </source>
</evidence>
<evidence type="ECO:0000256" key="1">
    <source>
        <dbReference type="ARBA" id="ARBA00022448"/>
    </source>
</evidence>
<proteinExistence type="predicted"/>
<keyword evidence="5" id="KW-0479">Metal-binding</keyword>
<dbReference type="AlphaFoldDB" id="A0A261SP99"/>
<evidence type="ECO:0000259" key="13">
    <source>
        <dbReference type="PROSITE" id="PS51656"/>
    </source>
</evidence>
<keyword evidence="9" id="KW-0408">Iron</keyword>
<evidence type="ECO:0000313" key="15">
    <source>
        <dbReference type="EMBL" id="OZI65442.1"/>
    </source>
</evidence>
<evidence type="ECO:0000256" key="9">
    <source>
        <dbReference type="ARBA" id="ARBA00023004"/>
    </source>
</evidence>
<keyword evidence="6" id="KW-0677">Repeat</keyword>
<keyword evidence="4" id="KW-0997">Cell inner membrane</keyword>
<evidence type="ECO:0000313" key="17">
    <source>
        <dbReference type="Proteomes" id="UP000217005"/>
    </source>
</evidence>
<dbReference type="EMBL" id="NEVR01000002">
    <property type="protein sequence ID" value="OZI65442.1"/>
    <property type="molecule type" value="Genomic_DNA"/>
</dbReference>
<sequence>MPSCTPLVERIDALLPQTQCTKCGYDGCRPYAEALADGQAEINRCPPGGQDGVAALAQLLARPEIALDTSRGEPGPLLVAVIDEAHCIGCTLCIRACPVDAILGANKRMHTVLPDLCTGCDLCVAPCPVDCIEMVPANRAWTAADAEQGRLRHQRRAARQARAAADNARLMAEPEAPAVISAAPEEDEAEKKRAAIASALARARARRNA</sequence>
<dbReference type="RefSeq" id="WP_094825590.1">
    <property type="nucleotide sequence ID" value="NZ_NEVL01000002.1"/>
</dbReference>
<keyword evidence="2" id="KW-1003">Cell membrane</keyword>
<dbReference type="Pfam" id="PF04060">
    <property type="entry name" value="FeS"/>
    <property type="match status" value="1"/>
</dbReference>
<dbReference type="InterPro" id="IPR050294">
    <property type="entry name" value="RnfB_subfamily"/>
</dbReference>
<feature type="domain" description="4Fe-4S" evidence="13">
    <location>
        <begin position="3"/>
        <end position="62"/>
    </location>
</feature>
<keyword evidence="10" id="KW-0411">Iron-sulfur</keyword>
<dbReference type="PROSITE" id="PS51379">
    <property type="entry name" value="4FE4S_FER_2"/>
    <property type="match status" value="2"/>
</dbReference>
<evidence type="ECO:0000256" key="7">
    <source>
        <dbReference type="ARBA" id="ARBA00022967"/>
    </source>
</evidence>
<dbReference type="PANTHER" id="PTHR42859">
    <property type="entry name" value="OXIDOREDUCTASE"/>
    <property type="match status" value="1"/>
</dbReference>
<keyword evidence="1" id="KW-0813">Transport</keyword>
<keyword evidence="8" id="KW-0249">Electron transport</keyword>
<dbReference type="NCBIfam" id="NF005415">
    <property type="entry name" value="PRK06991.1"/>
    <property type="match status" value="1"/>
</dbReference>
<evidence type="ECO:0000313" key="16">
    <source>
        <dbReference type="Proteomes" id="UP000216354"/>
    </source>
</evidence>
<feature type="domain" description="4Fe-4S ferredoxin-type" evidence="12">
    <location>
        <begin position="78"/>
        <end position="107"/>
    </location>
</feature>
<evidence type="ECO:0000256" key="6">
    <source>
        <dbReference type="ARBA" id="ARBA00022737"/>
    </source>
</evidence>
<dbReference type="InterPro" id="IPR007202">
    <property type="entry name" value="4Fe-4S_dom"/>
</dbReference>
<dbReference type="PROSITE" id="PS51656">
    <property type="entry name" value="4FE4S"/>
    <property type="match status" value="1"/>
</dbReference>
<reference evidence="14 17" key="2">
    <citation type="submission" date="2017-05" db="EMBL/GenBank/DDBJ databases">
        <title>Complete and WGS of Bordetella genogroups.</title>
        <authorList>
            <person name="Spilker T."/>
            <person name="LiPuma J."/>
        </authorList>
    </citation>
    <scope>NUCLEOTIDE SEQUENCE [LARGE SCALE GENOMIC DNA]</scope>
    <source>
        <strain evidence="14 17">AU17610</strain>
    </source>
</reference>
<dbReference type="Proteomes" id="UP000217005">
    <property type="component" value="Unassembled WGS sequence"/>
</dbReference>
<accession>A0A261SP99</accession>